<keyword evidence="4" id="KW-0949">S-adenosyl-L-methionine</keyword>
<dbReference type="AlphaFoldDB" id="A0A918KVD0"/>
<comment type="similarity">
    <text evidence="1 4">Belongs to the UPF0677 family.</text>
</comment>
<accession>A0A918KVD0</accession>
<name>A0A918KVD0_9DEIO</name>
<dbReference type="InterPro" id="IPR007213">
    <property type="entry name" value="Ppm1/Ppm2/Tcmp"/>
</dbReference>
<proteinExistence type="inferred from homology"/>
<dbReference type="EC" id="2.1.1.-" evidence="4"/>
<organism evidence="5 6">
    <name type="scientific">Deinococcus ruber</name>
    <dbReference type="NCBI Taxonomy" id="1848197"/>
    <lineage>
        <taxon>Bacteria</taxon>
        <taxon>Thermotogati</taxon>
        <taxon>Deinococcota</taxon>
        <taxon>Deinococci</taxon>
        <taxon>Deinococcales</taxon>
        <taxon>Deinococcaceae</taxon>
        <taxon>Deinococcus</taxon>
    </lineage>
</organism>
<dbReference type="NCBIfam" id="TIGR00027">
    <property type="entry name" value="mthyl_TIGR00027"/>
    <property type="match status" value="1"/>
</dbReference>
<evidence type="ECO:0000313" key="5">
    <source>
        <dbReference type="EMBL" id="GGR35454.1"/>
    </source>
</evidence>
<dbReference type="InterPro" id="IPR029063">
    <property type="entry name" value="SAM-dependent_MTases_sf"/>
</dbReference>
<dbReference type="PANTHER" id="PTHR43619:SF2">
    <property type="entry name" value="S-ADENOSYL-L-METHIONINE-DEPENDENT METHYLTRANSFERASES SUPERFAMILY PROTEIN"/>
    <property type="match status" value="1"/>
</dbReference>
<evidence type="ECO:0000256" key="4">
    <source>
        <dbReference type="RuleBase" id="RU362030"/>
    </source>
</evidence>
<reference evidence="5" key="1">
    <citation type="journal article" date="2014" name="Int. J. Syst. Evol. Microbiol.">
        <title>Complete genome sequence of Corynebacterium casei LMG S-19264T (=DSM 44701T), isolated from a smear-ripened cheese.</title>
        <authorList>
            <consortium name="US DOE Joint Genome Institute (JGI-PGF)"/>
            <person name="Walter F."/>
            <person name="Albersmeier A."/>
            <person name="Kalinowski J."/>
            <person name="Ruckert C."/>
        </authorList>
    </citation>
    <scope>NUCLEOTIDE SEQUENCE</scope>
    <source>
        <strain evidence="5">JCM 31311</strain>
    </source>
</reference>
<keyword evidence="2 4" id="KW-0489">Methyltransferase</keyword>
<dbReference type="SUPFAM" id="SSF53335">
    <property type="entry name" value="S-adenosyl-L-methionine-dependent methyltransferases"/>
    <property type="match status" value="1"/>
</dbReference>
<reference evidence="5" key="2">
    <citation type="submission" date="2020-09" db="EMBL/GenBank/DDBJ databases">
        <authorList>
            <person name="Sun Q."/>
            <person name="Ohkuma M."/>
        </authorList>
    </citation>
    <scope>NUCLEOTIDE SEQUENCE</scope>
    <source>
        <strain evidence="5">JCM 31311</strain>
    </source>
</reference>
<evidence type="ECO:0000256" key="3">
    <source>
        <dbReference type="ARBA" id="ARBA00022679"/>
    </source>
</evidence>
<keyword evidence="3" id="KW-0808">Transferase</keyword>
<evidence type="ECO:0000256" key="2">
    <source>
        <dbReference type="ARBA" id="ARBA00022603"/>
    </source>
</evidence>
<dbReference type="InterPro" id="IPR011610">
    <property type="entry name" value="SAM_mthyl_Trfase_ML2640-like"/>
</dbReference>
<dbReference type="GO" id="GO:0008168">
    <property type="term" value="F:methyltransferase activity"/>
    <property type="evidence" value="ECO:0007669"/>
    <property type="project" value="UniProtKB-UniRule"/>
</dbReference>
<protein>
    <recommendedName>
        <fullName evidence="4">S-adenosyl-L-methionine-dependent methyltransferase</fullName>
        <ecNumber evidence="4">2.1.1.-</ecNumber>
    </recommendedName>
</protein>
<gene>
    <name evidence="5" type="ORF">GCM10008957_51740</name>
</gene>
<comment type="function">
    <text evidence="4">Exhibits S-adenosyl-L-methionine-dependent methyltransferase activity.</text>
</comment>
<dbReference type="Gene3D" id="3.40.50.150">
    <property type="entry name" value="Vaccinia Virus protein VP39"/>
    <property type="match status" value="1"/>
</dbReference>
<sequence length="308" mass="34264">MIPHDHMPLLKLPATTAEVALTLQDMSEQHSHTAFGAAFLRAAHQLLDPPPHFLDDPVTVQLLAPQAIQHLLDHRERYQVEASRLLRAHVVLRSRFAEDRLSAALGRGVRQLVILGAGLDTFAYRQPLWARDLTIFEVDHHGTQALKRQRLQAAHIALPDNLHFVPLNLEDPTWPAALNRFGFRADVPTFVSCLGVTMYLSGAAVEGLLRWAAQLAVGSELVMSYMRRGLLPPESQAQAQRLADLGEALKTAFDPSELLQELRNRGFGQVGVFSHEEVRQQYGHLENGTLPLPVHPDVAYGICVEKPL</sequence>
<dbReference type="Proteomes" id="UP000603865">
    <property type="component" value="Unassembled WGS sequence"/>
</dbReference>
<dbReference type="Pfam" id="PF04072">
    <property type="entry name" value="LCM"/>
    <property type="match status" value="1"/>
</dbReference>
<dbReference type="GO" id="GO:0032259">
    <property type="term" value="P:methylation"/>
    <property type="evidence" value="ECO:0007669"/>
    <property type="project" value="UniProtKB-KW"/>
</dbReference>
<dbReference type="EMBL" id="BMQL01000068">
    <property type="protein sequence ID" value="GGR35454.1"/>
    <property type="molecule type" value="Genomic_DNA"/>
</dbReference>
<evidence type="ECO:0000256" key="1">
    <source>
        <dbReference type="ARBA" id="ARBA00008138"/>
    </source>
</evidence>
<evidence type="ECO:0000313" key="6">
    <source>
        <dbReference type="Proteomes" id="UP000603865"/>
    </source>
</evidence>
<keyword evidence="6" id="KW-1185">Reference proteome</keyword>
<comment type="caution">
    <text evidence="5">The sequence shown here is derived from an EMBL/GenBank/DDBJ whole genome shotgun (WGS) entry which is preliminary data.</text>
</comment>
<dbReference type="PANTHER" id="PTHR43619">
    <property type="entry name" value="S-ADENOSYL-L-METHIONINE-DEPENDENT METHYLTRANSFERASE YKTD-RELATED"/>
    <property type="match status" value="1"/>
</dbReference>